<dbReference type="InterPro" id="IPR003892">
    <property type="entry name" value="CUE"/>
</dbReference>
<dbReference type="EMBL" id="KZ680212">
    <property type="protein sequence ID" value="PTB67223.1"/>
    <property type="molecule type" value="Genomic_DNA"/>
</dbReference>
<dbReference type="OrthoDB" id="4080456at2759"/>
<dbReference type="CDD" id="cd14279">
    <property type="entry name" value="CUE"/>
    <property type="match status" value="1"/>
</dbReference>
<dbReference type="SUPFAM" id="SSF160443">
    <property type="entry name" value="SMR domain-like"/>
    <property type="match status" value="1"/>
</dbReference>
<feature type="region of interest" description="Disordered" evidence="1">
    <location>
        <begin position="80"/>
        <end position="101"/>
    </location>
</feature>
<dbReference type="PANTHER" id="PTHR46535">
    <property type="entry name" value="NEDD4-BINDING PROTEIN 2"/>
    <property type="match status" value="1"/>
</dbReference>
<dbReference type="InterPro" id="IPR052772">
    <property type="entry name" value="Endo/PolyKinase_Domain-Protein"/>
</dbReference>
<dbReference type="PROSITE" id="PS51140">
    <property type="entry name" value="CUE"/>
    <property type="match status" value="1"/>
</dbReference>
<name>A0A2T4BD13_9HYPO</name>
<dbReference type="Pfam" id="PF26286">
    <property type="entry name" value="UBA_10"/>
    <property type="match status" value="1"/>
</dbReference>
<dbReference type="InterPro" id="IPR058864">
    <property type="entry name" value="UBA_10"/>
</dbReference>
<dbReference type="PROSITE" id="PS50828">
    <property type="entry name" value="SMR"/>
    <property type="match status" value="1"/>
</dbReference>
<dbReference type="AlphaFoldDB" id="A0A2T4BD13"/>
<dbReference type="GO" id="GO:0005634">
    <property type="term" value="C:nucleus"/>
    <property type="evidence" value="ECO:0007669"/>
    <property type="project" value="TreeGrafter"/>
</dbReference>
<feature type="domain" description="Smr" evidence="2">
    <location>
        <begin position="443"/>
        <end position="527"/>
    </location>
</feature>
<proteinExistence type="predicted"/>
<evidence type="ECO:0000259" key="2">
    <source>
        <dbReference type="PROSITE" id="PS50828"/>
    </source>
</evidence>
<protein>
    <recommendedName>
        <fullName evidence="6">Smr domain-containing protein</fullName>
    </recommendedName>
</protein>
<evidence type="ECO:0000256" key="1">
    <source>
        <dbReference type="SAM" id="MobiDB-lite"/>
    </source>
</evidence>
<dbReference type="SMART" id="SM00463">
    <property type="entry name" value="SMR"/>
    <property type="match status" value="1"/>
</dbReference>
<evidence type="ECO:0000313" key="5">
    <source>
        <dbReference type="Proteomes" id="UP000241546"/>
    </source>
</evidence>
<feature type="region of interest" description="Disordered" evidence="1">
    <location>
        <begin position="177"/>
        <end position="216"/>
    </location>
</feature>
<feature type="domain" description="CUE" evidence="3">
    <location>
        <begin position="127"/>
        <end position="170"/>
    </location>
</feature>
<keyword evidence="5" id="KW-1185">Reference proteome</keyword>
<evidence type="ECO:0000259" key="3">
    <source>
        <dbReference type="PROSITE" id="PS51140"/>
    </source>
</evidence>
<gene>
    <name evidence="4" type="ORF">BBK36DRAFT_1200006</name>
</gene>
<dbReference type="GO" id="GO:0004519">
    <property type="term" value="F:endonuclease activity"/>
    <property type="evidence" value="ECO:0007669"/>
    <property type="project" value="TreeGrafter"/>
</dbReference>
<sequence>MSETTGSSHLQQLLDSFRSSLDDSLIVAIAGDYDLSTVTGYEGARSILDSLAQHAAIEEASSLDPEGVFGYMGHNDLSTIDDKAPTPEVSQGNREIPDARSNDDEIAALSPFNASSTVDGELTKAESIESDVAQLQALFPEVKSLDIRQALVDANGVVAAALDTLLSVQYLQSTQQPASANAPLDNHEFGPQPASKTGQRTGYDKQKNEASLGDPNRARTPAAIAYIAERLHMSTEEVSIMYAENGNSKSATVIGILDQHLIQDLKPLTSGEKKAVGDLRQKYRNVPEDYLAVIIQITGPTSAHSLDLAALANSYFTKKSMNRKLDLGYRLTPLPHEDIEGLTDMATNKPADRRGASQRPNPMAKTDVDLTRILQTSSSLQKQRQDAIASAASLYRRGSSNPLYRQAAGYYAQEAREHARRAQELTSAAADVRVNQQSTDTTVDLHGVSVIDGVRIARQRTVDWWQALRKSREQQLPEQSLTIITGVGHHSTRGVSPLRKAVAAALKRDGWKFRVETGKFIITNRER</sequence>
<dbReference type="Pfam" id="PF02845">
    <property type="entry name" value="CUE"/>
    <property type="match status" value="1"/>
</dbReference>
<dbReference type="InterPro" id="IPR002625">
    <property type="entry name" value="Smr_dom"/>
</dbReference>
<dbReference type="RefSeq" id="XP_024750543.1">
    <property type="nucleotide sequence ID" value="XM_024897109.1"/>
</dbReference>
<dbReference type="Proteomes" id="UP000241546">
    <property type="component" value="Unassembled WGS sequence"/>
</dbReference>
<evidence type="ECO:0008006" key="6">
    <source>
        <dbReference type="Google" id="ProtNLM"/>
    </source>
</evidence>
<dbReference type="InterPro" id="IPR036063">
    <property type="entry name" value="Smr_dom_sf"/>
</dbReference>
<dbReference type="GO" id="GO:0043130">
    <property type="term" value="F:ubiquitin binding"/>
    <property type="evidence" value="ECO:0007669"/>
    <property type="project" value="InterPro"/>
</dbReference>
<evidence type="ECO:0000313" key="4">
    <source>
        <dbReference type="EMBL" id="PTB67223.1"/>
    </source>
</evidence>
<dbReference type="PANTHER" id="PTHR46535:SF1">
    <property type="entry name" value="NEDD4-BINDING PROTEIN 2"/>
    <property type="match status" value="1"/>
</dbReference>
<dbReference type="Gene3D" id="3.30.1370.110">
    <property type="match status" value="1"/>
</dbReference>
<reference evidence="5" key="1">
    <citation type="submission" date="2016-07" db="EMBL/GenBank/DDBJ databases">
        <title>Multiple horizontal gene transfer events from other fungi enriched the ability of initially mycotrophic Trichoderma (Ascomycota) to feed on dead plant biomass.</title>
        <authorList>
            <consortium name="DOE Joint Genome Institute"/>
            <person name="Atanasova L."/>
            <person name="Chenthamara K."/>
            <person name="Zhang J."/>
            <person name="Grujic M."/>
            <person name="Henrissat B."/>
            <person name="Kuo A."/>
            <person name="Aerts A."/>
            <person name="Salamov A."/>
            <person name="Lipzen A."/>
            <person name="Labutti K."/>
            <person name="Barry K."/>
            <person name="Miao Y."/>
            <person name="Rahimi M.J."/>
            <person name="Shen Q."/>
            <person name="Grigoriev I.V."/>
            <person name="Kubicek C.P."/>
            <person name="Druzhinina I.S."/>
        </authorList>
    </citation>
    <scope>NUCLEOTIDE SEQUENCE [LARGE SCALE GENOMIC DNA]</scope>
    <source>
        <strain evidence="5">TUCIM 6016</strain>
    </source>
</reference>
<organism evidence="4 5">
    <name type="scientific">Trichoderma citrinoviride</name>
    <dbReference type="NCBI Taxonomy" id="58853"/>
    <lineage>
        <taxon>Eukaryota</taxon>
        <taxon>Fungi</taxon>
        <taxon>Dikarya</taxon>
        <taxon>Ascomycota</taxon>
        <taxon>Pezizomycotina</taxon>
        <taxon>Sordariomycetes</taxon>
        <taxon>Hypocreomycetidae</taxon>
        <taxon>Hypocreales</taxon>
        <taxon>Hypocreaceae</taxon>
        <taxon>Trichoderma</taxon>
    </lineage>
</organism>
<dbReference type="GeneID" id="36605227"/>
<accession>A0A2T4BD13</accession>